<dbReference type="InterPro" id="IPR036291">
    <property type="entry name" value="NAD(P)-bd_dom_sf"/>
</dbReference>
<dbReference type="GeneID" id="98179368"/>
<name>A0ABQ0GL49_9PEZI</name>
<dbReference type="Proteomes" id="UP001628179">
    <property type="component" value="Unassembled WGS sequence"/>
</dbReference>
<dbReference type="Gene3D" id="3.40.50.720">
    <property type="entry name" value="NAD(P)-binding Rossmann-like Domain"/>
    <property type="match status" value="1"/>
</dbReference>
<sequence length="332" mass="36801">MSTLANFKSYLNSQLYVKLPVPTKKFTDQIIVVTGSNVGLGLEAARHFARLDATKVILAVRSIPKGEEAAKSIAASTGREDVAEVWELDLASYRSVQAFAERAQALPRLDVVVANAGVYMTEFEMAEENETTITVNVVSHMLLALLLLPKLRETALMTSKPSVITFTGSFTHWMTQFPERKSEHIFDDLADPTKAKGPIRERYYVSKLIQLLTTREFANELTRSSKPGKVITSVINPGFVATHLMRHSGPLFQVYMKMLRKALSRTAEEGGRTLVHGAEGAEETHGQYLNDCKVGSPSAFVVSPDGQKTQQQLWRELTAKLEKIHPGITQNI</sequence>
<dbReference type="SUPFAM" id="SSF51735">
    <property type="entry name" value="NAD(P)-binding Rossmann-fold domains"/>
    <property type="match status" value="1"/>
</dbReference>
<dbReference type="Pfam" id="PF00106">
    <property type="entry name" value="adh_short"/>
    <property type="match status" value="1"/>
</dbReference>
<dbReference type="InterPro" id="IPR002347">
    <property type="entry name" value="SDR_fam"/>
</dbReference>
<organism evidence="2 3">
    <name type="scientific">Madurella fahalii</name>
    <dbReference type="NCBI Taxonomy" id="1157608"/>
    <lineage>
        <taxon>Eukaryota</taxon>
        <taxon>Fungi</taxon>
        <taxon>Dikarya</taxon>
        <taxon>Ascomycota</taxon>
        <taxon>Pezizomycotina</taxon>
        <taxon>Sordariomycetes</taxon>
        <taxon>Sordariomycetidae</taxon>
        <taxon>Sordariales</taxon>
        <taxon>Sordariales incertae sedis</taxon>
        <taxon>Madurella</taxon>
    </lineage>
</organism>
<comment type="caution">
    <text evidence="2">The sequence shown here is derived from an EMBL/GenBank/DDBJ whole genome shotgun (WGS) entry which is preliminary data.</text>
</comment>
<keyword evidence="1" id="KW-0560">Oxidoreductase</keyword>
<evidence type="ECO:0000313" key="3">
    <source>
        <dbReference type="Proteomes" id="UP001628179"/>
    </source>
</evidence>
<protein>
    <submittedName>
        <fullName evidence="2">Uncharacterized protein</fullName>
    </submittedName>
</protein>
<evidence type="ECO:0000256" key="1">
    <source>
        <dbReference type="ARBA" id="ARBA00023002"/>
    </source>
</evidence>
<dbReference type="PRINTS" id="PR00081">
    <property type="entry name" value="GDHRDH"/>
</dbReference>
<reference evidence="2 3" key="1">
    <citation type="submission" date="2024-09" db="EMBL/GenBank/DDBJ databases">
        <title>Itraconazole resistance in Madurella fahalii resulting from another homologue of gene encoding cytochrome P450 14-alpha sterol demethylase (CYP51).</title>
        <authorList>
            <person name="Yoshioka I."/>
            <person name="Fahal A.H."/>
            <person name="Kaneko S."/>
            <person name="Yaguchi T."/>
        </authorList>
    </citation>
    <scope>NUCLEOTIDE SEQUENCE [LARGE SCALE GENOMIC DNA]</scope>
    <source>
        <strain evidence="2 3">IFM 68171</strain>
    </source>
</reference>
<keyword evidence="3" id="KW-1185">Reference proteome</keyword>
<dbReference type="PANTHER" id="PTHR43157">
    <property type="entry name" value="PHOSPHATIDYLINOSITOL-GLYCAN BIOSYNTHESIS CLASS F PROTEIN-RELATED"/>
    <property type="match status" value="1"/>
</dbReference>
<dbReference type="PANTHER" id="PTHR43157:SF31">
    <property type="entry name" value="PHOSPHATIDYLINOSITOL-GLYCAN BIOSYNTHESIS CLASS F PROTEIN"/>
    <property type="match status" value="1"/>
</dbReference>
<gene>
    <name evidence="2" type="ORF">MFIFM68171_08625</name>
</gene>
<evidence type="ECO:0000313" key="2">
    <source>
        <dbReference type="EMBL" id="GAB1318415.1"/>
    </source>
</evidence>
<accession>A0ABQ0GL49</accession>
<dbReference type="EMBL" id="BAAFSV010000005">
    <property type="protein sequence ID" value="GAB1318415.1"/>
    <property type="molecule type" value="Genomic_DNA"/>
</dbReference>
<proteinExistence type="predicted"/>
<dbReference type="RefSeq" id="XP_070920146.1">
    <property type="nucleotide sequence ID" value="XM_071064045.1"/>
</dbReference>